<evidence type="ECO:0000256" key="3">
    <source>
        <dbReference type="RuleBase" id="RU003512"/>
    </source>
</evidence>
<dbReference type="PRINTS" id="PR00691">
    <property type="entry name" value="ADHESINB"/>
</dbReference>
<comment type="caution">
    <text evidence="6">The sequence shown here is derived from an EMBL/GenBank/DDBJ whole genome shotgun (WGS) entry which is preliminary data.</text>
</comment>
<dbReference type="OrthoDB" id="9810636at2"/>
<dbReference type="AlphaFoldDB" id="A0A2T6BW43"/>
<protein>
    <submittedName>
        <fullName evidence="6">Zinc transport system substrate-binding protein</fullName>
    </submittedName>
</protein>
<evidence type="ECO:0000256" key="1">
    <source>
        <dbReference type="ARBA" id="ARBA00022448"/>
    </source>
</evidence>
<dbReference type="Pfam" id="PF01297">
    <property type="entry name" value="ZnuA"/>
    <property type="match status" value="1"/>
</dbReference>
<dbReference type="InterPro" id="IPR006127">
    <property type="entry name" value="ZnuA-like"/>
</dbReference>
<evidence type="ECO:0000256" key="2">
    <source>
        <dbReference type="ARBA" id="ARBA00022729"/>
    </source>
</evidence>
<dbReference type="PANTHER" id="PTHR42953">
    <property type="entry name" value="HIGH-AFFINITY ZINC UPTAKE SYSTEM PROTEIN ZNUA-RELATED"/>
    <property type="match status" value="1"/>
</dbReference>
<dbReference type="SUPFAM" id="SSF53807">
    <property type="entry name" value="Helical backbone' metal receptor"/>
    <property type="match status" value="1"/>
</dbReference>
<evidence type="ECO:0000313" key="6">
    <source>
        <dbReference type="EMBL" id="PTX60295.1"/>
    </source>
</evidence>
<feature type="signal peptide" evidence="5">
    <location>
        <begin position="1"/>
        <end position="25"/>
    </location>
</feature>
<dbReference type="GO" id="GO:0030001">
    <property type="term" value="P:metal ion transport"/>
    <property type="evidence" value="ECO:0007669"/>
    <property type="project" value="InterPro"/>
</dbReference>
<dbReference type="GO" id="GO:0046872">
    <property type="term" value="F:metal ion binding"/>
    <property type="evidence" value="ECO:0007669"/>
    <property type="project" value="InterPro"/>
</dbReference>
<evidence type="ECO:0000313" key="7">
    <source>
        <dbReference type="Proteomes" id="UP000244240"/>
    </source>
</evidence>
<keyword evidence="7" id="KW-1185">Reference proteome</keyword>
<reference evidence="6 7" key="1">
    <citation type="submission" date="2018-04" db="EMBL/GenBank/DDBJ databases">
        <title>Genomic Encyclopedia of Archaeal and Bacterial Type Strains, Phase II (KMG-II): from individual species to whole genera.</title>
        <authorList>
            <person name="Goeker M."/>
        </authorList>
    </citation>
    <scope>NUCLEOTIDE SEQUENCE [LARGE SCALE GENOMIC DNA]</scope>
    <source>
        <strain evidence="6 7">DSM 45787</strain>
    </source>
</reference>
<feature type="compositionally biased region" description="Basic and acidic residues" evidence="4">
    <location>
        <begin position="129"/>
        <end position="153"/>
    </location>
</feature>
<accession>A0A2T6BW43</accession>
<feature type="chain" id="PRO_5038478236" evidence="5">
    <location>
        <begin position="26"/>
        <end position="322"/>
    </location>
</feature>
<dbReference type="InterPro" id="IPR006128">
    <property type="entry name" value="Lipoprotein_PsaA-like"/>
</dbReference>
<evidence type="ECO:0000256" key="5">
    <source>
        <dbReference type="SAM" id="SignalP"/>
    </source>
</evidence>
<evidence type="ECO:0000256" key="4">
    <source>
        <dbReference type="SAM" id="MobiDB-lite"/>
    </source>
</evidence>
<dbReference type="EMBL" id="QBKR01000009">
    <property type="protein sequence ID" value="PTX60295.1"/>
    <property type="molecule type" value="Genomic_DNA"/>
</dbReference>
<feature type="region of interest" description="Disordered" evidence="4">
    <location>
        <begin position="129"/>
        <end position="154"/>
    </location>
</feature>
<dbReference type="PANTHER" id="PTHR42953:SF8">
    <property type="entry name" value="ZINT DOMAIN-CONTAINING PROTEIN"/>
    <property type="match status" value="1"/>
</dbReference>
<dbReference type="Gene3D" id="3.40.50.1980">
    <property type="entry name" value="Nitrogenase molybdenum iron protein domain"/>
    <property type="match status" value="2"/>
</dbReference>
<dbReference type="RefSeq" id="WP_146172141.1">
    <property type="nucleotide sequence ID" value="NZ_QBKR01000009.1"/>
</dbReference>
<sequence>MNRAIIRVGILVLVVLLAASGCSSGGGDDASADGKLKVQTSMYPLAFFAEEIGGKHVEVTHAVPAGADPHSYEPTAREVVEISEADVFLYNGVGFEGWIDQVKKTLDGEKTTVVETAKGIPLIEADEAHGHHEEEHGHSQEEGHGHGDHDPHVWLDPLRAKKQAATIRDALVKKDPEHKEAYEKNYDKLAGKLDRLHEKFKKTVEKGDKKTFVVSHAAFGYIADRYGLNQVAVSGLSPSDEPSAKELREVVKIARKHKVNYILFETLVNGKVAKAVQKEVGARSLTLHPLEGLTPAEKKKGENYFTLMEKNIDHLGKALGAK</sequence>
<keyword evidence="1 3" id="KW-0813">Transport</keyword>
<proteinExistence type="inferred from homology"/>
<dbReference type="Proteomes" id="UP000244240">
    <property type="component" value="Unassembled WGS sequence"/>
</dbReference>
<dbReference type="InterPro" id="IPR006129">
    <property type="entry name" value="AdhesinB"/>
</dbReference>
<dbReference type="GO" id="GO:0007155">
    <property type="term" value="P:cell adhesion"/>
    <property type="evidence" value="ECO:0007669"/>
    <property type="project" value="InterPro"/>
</dbReference>
<dbReference type="PRINTS" id="PR00690">
    <property type="entry name" value="ADHESNFAMILY"/>
</dbReference>
<dbReference type="InterPro" id="IPR050492">
    <property type="entry name" value="Bact_metal-bind_prot9"/>
</dbReference>
<gene>
    <name evidence="6" type="ORF">C8P63_10959</name>
</gene>
<keyword evidence="2 5" id="KW-0732">Signal</keyword>
<dbReference type="PROSITE" id="PS51257">
    <property type="entry name" value="PROKAR_LIPOPROTEIN"/>
    <property type="match status" value="1"/>
</dbReference>
<name>A0A2T6BW43_9BACL</name>
<organism evidence="6 7">
    <name type="scientific">Melghirimyces profundicolus</name>
    <dbReference type="NCBI Taxonomy" id="1242148"/>
    <lineage>
        <taxon>Bacteria</taxon>
        <taxon>Bacillati</taxon>
        <taxon>Bacillota</taxon>
        <taxon>Bacilli</taxon>
        <taxon>Bacillales</taxon>
        <taxon>Thermoactinomycetaceae</taxon>
        <taxon>Melghirimyces</taxon>
    </lineage>
</organism>
<dbReference type="CDD" id="cd01017">
    <property type="entry name" value="AdcA"/>
    <property type="match status" value="1"/>
</dbReference>
<comment type="similarity">
    <text evidence="3">Belongs to the bacterial solute-binding protein 9 family.</text>
</comment>